<dbReference type="Proteomes" id="UP001056120">
    <property type="component" value="Linkage Group LG08"/>
</dbReference>
<comment type="caution">
    <text evidence="1">The sequence shown here is derived from an EMBL/GenBank/DDBJ whole genome shotgun (WGS) entry which is preliminary data.</text>
</comment>
<organism evidence="1 2">
    <name type="scientific">Smallanthus sonchifolius</name>
    <dbReference type="NCBI Taxonomy" id="185202"/>
    <lineage>
        <taxon>Eukaryota</taxon>
        <taxon>Viridiplantae</taxon>
        <taxon>Streptophyta</taxon>
        <taxon>Embryophyta</taxon>
        <taxon>Tracheophyta</taxon>
        <taxon>Spermatophyta</taxon>
        <taxon>Magnoliopsida</taxon>
        <taxon>eudicotyledons</taxon>
        <taxon>Gunneridae</taxon>
        <taxon>Pentapetalae</taxon>
        <taxon>asterids</taxon>
        <taxon>campanulids</taxon>
        <taxon>Asterales</taxon>
        <taxon>Asteraceae</taxon>
        <taxon>Asteroideae</taxon>
        <taxon>Heliantheae alliance</taxon>
        <taxon>Millerieae</taxon>
        <taxon>Smallanthus</taxon>
    </lineage>
</organism>
<reference evidence="2" key="1">
    <citation type="journal article" date="2022" name="Mol. Ecol. Resour.">
        <title>The genomes of chicory, endive, great burdock and yacon provide insights into Asteraceae palaeo-polyploidization history and plant inulin production.</title>
        <authorList>
            <person name="Fan W."/>
            <person name="Wang S."/>
            <person name="Wang H."/>
            <person name="Wang A."/>
            <person name="Jiang F."/>
            <person name="Liu H."/>
            <person name="Zhao H."/>
            <person name="Xu D."/>
            <person name="Zhang Y."/>
        </authorList>
    </citation>
    <scope>NUCLEOTIDE SEQUENCE [LARGE SCALE GENOMIC DNA]</scope>
    <source>
        <strain evidence="2">cv. Yunnan</strain>
    </source>
</reference>
<evidence type="ECO:0000313" key="1">
    <source>
        <dbReference type="EMBL" id="KAI3805770.1"/>
    </source>
</evidence>
<reference evidence="1 2" key="2">
    <citation type="journal article" date="2022" name="Mol. Ecol. Resour.">
        <title>The genomes of chicory, endive, great burdock and yacon provide insights into Asteraceae paleo-polyploidization history and plant inulin production.</title>
        <authorList>
            <person name="Fan W."/>
            <person name="Wang S."/>
            <person name="Wang H."/>
            <person name="Wang A."/>
            <person name="Jiang F."/>
            <person name="Liu H."/>
            <person name="Zhao H."/>
            <person name="Xu D."/>
            <person name="Zhang Y."/>
        </authorList>
    </citation>
    <scope>NUCLEOTIDE SEQUENCE [LARGE SCALE GENOMIC DNA]</scope>
    <source>
        <strain evidence="2">cv. Yunnan</strain>
        <tissue evidence="1">Leaves</tissue>
    </source>
</reference>
<evidence type="ECO:0000313" key="2">
    <source>
        <dbReference type="Proteomes" id="UP001056120"/>
    </source>
</evidence>
<keyword evidence="2" id="KW-1185">Reference proteome</keyword>
<gene>
    <name evidence="1" type="ORF">L1987_21656</name>
</gene>
<sequence length="386" mass="42838">MQCFLPKVLDMSNNQLNRSIPNCLIELGSSLGVLNLANNSLSGRIEGTFPSSCGLNTLDLHDNLLEGKIPESLINCKMLEVLNLGKNQINDTYPCSLSKNTNLRVLVMRSSRLHESVVCGQNHHNKWPKLQILDIAHNSFSGTVPPDFFGQWGAMMTDENGQSKKHLSFNVLQLNDFYHQDSVTVTVKGLELELVKILTLFKSIDISSNHFSGEIPSTIGQLKALYLLNISHNEFTGSIPPSIRNLIRLESLDMSSNRLTGNIPSVLTSLPFLSSLNLSYNQLEGIIPIGSQFNTFGENSYIGNKRFPLNRTCIGSILPIPKYAQISQESDDEKGWQSIFYGIGVGAGSLIVISVLYTLLVQVDKQTCQDDYFGYGYPFCVLRIVQ</sequence>
<protein>
    <submittedName>
        <fullName evidence="1">Uncharacterized protein</fullName>
    </submittedName>
</protein>
<proteinExistence type="predicted"/>
<accession>A0ACB9ICP7</accession>
<name>A0ACB9ICP7_9ASTR</name>
<dbReference type="EMBL" id="CM042025">
    <property type="protein sequence ID" value="KAI3805770.1"/>
    <property type="molecule type" value="Genomic_DNA"/>
</dbReference>